<dbReference type="Pfam" id="PF00666">
    <property type="entry name" value="Cathelicidins"/>
    <property type="match status" value="1"/>
</dbReference>
<evidence type="ECO:0000313" key="7">
    <source>
        <dbReference type="Proteomes" id="UP001652640"/>
    </source>
</evidence>
<evidence type="ECO:0000256" key="3">
    <source>
        <dbReference type="ARBA" id="ARBA00022525"/>
    </source>
</evidence>
<keyword evidence="7" id="KW-1185">Reference proteome</keyword>
<dbReference type="PANTHER" id="PTHR10206">
    <property type="entry name" value="CATHELICIDIN"/>
    <property type="match status" value="1"/>
</dbReference>
<dbReference type="InterPro" id="IPR001894">
    <property type="entry name" value="Cathelicidin-like"/>
</dbReference>
<proteinExistence type="inferred from homology"/>
<sequence length="165" mass="18797">MRGGAELGPERHTEEVSCLGGDRGWPGEEIGKQVPIRQRVLPGAGGETLYERAENSTTIPLNFRIKETVCFLFRYRRRPRQCPFREGGEERNCTGAFFMLRQLRLLSLNCVPDGELNQEPRRVRRSAGSSGEDPPELDSSSLPPVVREMYERAKYDIISNILRNF</sequence>
<comment type="subcellular location">
    <subcellularLocation>
        <location evidence="1">Secreted</location>
    </subcellularLocation>
</comment>
<dbReference type="SUPFAM" id="SSF54403">
    <property type="entry name" value="Cystatin/monellin"/>
    <property type="match status" value="1"/>
</dbReference>
<keyword evidence="5" id="KW-1015">Disulfide bond</keyword>
<organism evidence="7 8">
    <name type="scientific">Odocoileus virginianus</name>
    <name type="common">White-tailed deer</name>
    <dbReference type="NCBI Taxonomy" id="9874"/>
    <lineage>
        <taxon>Eukaryota</taxon>
        <taxon>Metazoa</taxon>
        <taxon>Chordata</taxon>
        <taxon>Craniata</taxon>
        <taxon>Vertebrata</taxon>
        <taxon>Euteleostomi</taxon>
        <taxon>Mammalia</taxon>
        <taxon>Eutheria</taxon>
        <taxon>Laurasiatheria</taxon>
        <taxon>Artiodactyla</taxon>
        <taxon>Ruminantia</taxon>
        <taxon>Pecora</taxon>
        <taxon>Cervidae</taxon>
        <taxon>Odocoileinae</taxon>
        <taxon>Odocoileus</taxon>
    </lineage>
</organism>
<evidence type="ECO:0000256" key="4">
    <source>
        <dbReference type="ARBA" id="ARBA00022729"/>
    </source>
</evidence>
<dbReference type="Gene3D" id="3.10.450.10">
    <property type="match status" value="1"/>
</dbReference>
<evidence type="ECO:0000256" key="2">
    <source>
        <dbReference type="ARBA" id="ARBA00005320"/>
    </source>
</evidence>
<evidence type="ECO:0000256" key="1">
    <source>
        <dbReference type="ARBA" id="ARBA00004613"/>
    </source>
</evidence>
<dbReference type="GeneID" id="110152344"/>
<accession>A0ABM4HVA1</accession>
<keyword evidence="3" id="KW-0964">Secreted</keyword>
<feature type="region of interest" description="Disordered" evidence="6">
    <location>
        <begin position="119"/>
        <end position="143"/>
    </location>
</feature>
<name>A0ABM4HVA1_ODOVR</name>
<evidence type="ECO:0000256" key="5">
    <source>
        <dbReference type="ARBA" id="ARBA00023157"/>
    </source>
</evidence>
<evidence type="ECO:0000313" key="8">
    <source>
        <dbReference type="RefSeq" id="XP_070319494.1"/>
    </source>
</evidence>
<dbReference type="RefSeq" id="XP_070319494.1">
    <property type="nucleotide sequence ID" value="XM_070463393.1"/>
</dbReference>
<dbReference type="InterPro" id="IPR046350">
    <property type="entry name" value="Cystatin_sf"/>
</dbReference>
<comment type="similarity">
    <text evidence="2">Belongs to the cathelicidin family.</text>
</comment>
<evidence type="ECO:0000256" key="6">
    <source>
        <dbReference type="SAM" id="MobiDB-lite"/>
    </source>
</evidence>
<reference evidence="8" key="1">
    <citation type="submission" date="2025-08" db="UniProtKB">
        <authorList>
            <consortium name="RefSeq"/>
        </authorList>
    </citation>
    <scope>IDENTIFICATION</scope>
    <source>
        <tissue evidence="8">Tongue muscle</tissue>
    </source>
</reference>
<keyword evidence="4" id="KW-0732">Signal</keyword>
<gene>
    <name evidence="8" type="primary">LOC110152344</name>
</gene>
<dbReference type="PANTHER" id="PTHR10206:SF4">
    <property type="entry name" value="NEUTROPHILIC GRANULE PROTEIN"/>
    <property type="match status" value="1"/>
</dbReference>
<protein>
    <submittedName>
        <fullName evidence="8">Neutrophilic granule protein-like isoform X1</fullName>
    </submittedName>
</protein>
<dbReference type="Proteomes" id="UP001652640">
    <property type="component" value="Unplaced"/>
</dbReference>